<protein>
    <submittedName>
        <fullName evidence="2">Uncharacterized protein</fullName>
    </submittedName>
</protein>
<organism evidence="2">
    <name type="scientific">viral metagenome</name>
    <dbReference type="NCBI Taxonomy" id="1070528"/>
    <lineage>
        <taxon>unclassified sequences</taxon>
        <taxon>metagenomes</taxon>
        <taxon>organismal metagenomes</taxon>
    </lineage>
</organism>
<feature type="compositionally biased region" description="Basic and acidic residues" evidence="1">
    <location>
        <begin position="179"/>
        <end position="195"/>
    </location>
</feature>
<reference evidence="2" key="1">
    <citation type="journal article" date="2020" name="Nature">
        <title>Giant virus diversity and host interactions through global metagenomics.</title>
        <authorList>
            <person name="Schulz F."/>
            <person name="Roux S."/>
            <person name="Paez-Espino D."/>
            <person name="Jungbluth S."/>
            <person name="Walsh D.A."/>
            <person name="Denef V.J."/>
            <person name="McMahon K.D."/>
            <person name="Konstantinidis K.T."/>
            <person name="Eloe-Fadrosh E.A."/>
            <person name="Kyrpides N.C."/>
            <person name="Woyke T."/>
        </authorList>
    </citation>
    <scope>NUCLEOTIDE SEQUENCE</scope>
    <source>
        <strain evidence="2">GVMAG-M-3300023184-89</strain>
    </source>
</reference>
<dbReference type="EMBL" id="MN740194">
    <property type="protein sequence ID" value="QHT92816.1"/>
    <property type="molecule type" value="Genomic_DNA"/>
</dbReference>
<evidence type="ECO:0000256" key="1">
    <source>
        <dbReference type="SAM" id="MobiDB-lite"/>
    </source>
</evidence>
<sequence>MEAIIEECKSEENKSVKKTGKGVKSDECQQLKNMKYKNMLLTGVTTVQTVHSKKANIDLFLEKESNLNKHEPWNKLDKTDKIKQLTEYVNLSAVNFALTETEIAEFKSYLIDSLDKKKLQHVKDVQYDIQNGKIIIIPNLHFNPTTRKFTFKRNEKRASTVKSLGNGKKATSKKSANTEQEKQVQEKQVQEKQEQ</sequence>
<proteinExistence type="predicted"/>
<name>A0A6C0IK58_9ZZZZ</name>
<accession>A0A6C0IK58</accession>
<dbReference type="AlphaFoldDB" id="A0A6C0IK58"/>
<evidence type="ECO:0000313" key="2">
    <source>
        <dbReference type="EMBL" id="QHT92816.1"/>
    </source>
</evidence>
<feature type="region of interest" description="Disordered" evidence="1">
    <location>
        <begin position="155"/>
        <end position="195"/>
    </location>
</feature>